<dbReference type="PANTHER" id="PTHR30269">
    <property type="entry name" value="TRANSMEMBRANE PROTEIN YFCA"/>
    <property type="match status" value="1"/>
</dbReference>
<evidence type="ECO:0000256" key="5">
    <source>
        <dbReference type="ARBA" id="ARBA00022692"/>
    </source>
</evidence>
<evidence type="ECO:0000256" key="7">
    <source>
        <dbReference type="ARBA" id="ARBA00023136"/>
    </source>
</evidence>
<evidence type="ECO:0000256" key="1">
    <source>
        <dbReference type="ARBA" id="ARBA00004651"/>
    </source>
</evidence>
<keyword evidence="7 8" id="KW-0472">Membrane</keyword>
<comment type="similarity">
    <text evidence="2 8">Belongs to the 4-toluene sulfonate uptake permease (TSUP) (TC 2.A.102) family.</text>
</comment>
<sequence>MVTILFFVGLIGNVIGTLAGGSGLLTLPTMLLLGVPTHSAIGANKISSFASTLSAILTVISKKQLSKEEFIPILLIGSIGGMVGGVTASFLTTKALTLIAIILLMFALVLSILGKTNFGERAKLTLNKKVSALLVAIGFYDGLFGPGSGTLFIYVFATEKLTYMKCVLLGRIGVFSTCLGAAIVYISSGYILWYETIFLTIGSILGAQIGMRLVQYISNKVAQLILRGITIILIGQLVLEFLAH</sequence>
<name>A0A1C0YPZ2_9BACL</name>
<comment type="caution">
    <text evidence="9">The sequence shown here is derived from an EMBL/GenBank/DDBJ whole genome shotgun (WGS) entry which is preliminary data.</text>
</comment>
<reference evidence="9 10" key="1">
    <citation type="submission" date="2016-07" db="EMBL/GenBank/DDBJ databases">
        <title>Caryophanon latum genome sequencing.</title>
        <authorList>
            <person name="Verma A."/>
            <person name="Pal Y."/>
            <person name="Krishnamurthi S."/>
        </authorList>
    </citation>
    <scope>NUCLEOTIDE SEQUENCE [LARGE SCALE GENOMIC DNA]</scope>
    <source>
        <strain evidence="9 10">DSM 14151</strain>
    </source>
</reference>
<evidence type="ECO:0000256" key="3">
    <source>
        <dbReference type="ARBA" id="ARBA00022448"/>
    </source>
</evidence>
<keyword evidence="5 8" id="KW-0812">Transmembrane</keyword>
<dbReference type="OrthoDB" id="554695at2"/>
<keyword evidence="6 8" id="KW-1133">Transmembrane helix</keyword>
<dbReference type="InterPro" id="IPR002781">
    <property type="entry name" value="TM_pro_TauE-like"/>
</dbReference>
<protein>
    <recommendedName>
        <fullName evidence="8">Probable membrane transporter protein</fullName>
    </recommendedName>
</protein>
<evidence type="ECO:0000256" key="2">
    <source>
        <dbReference type="ARBA" id="ARBA00009142"/>
    </source>
</evidence>
<accession>A0A1C0YPZ2</accession>
<keyword evidence="4 8" id="KW-1003">Cell membrane</keyword>
<dbReference type="Pfam" id="PF01925">
    <property type="entry name" value="TauE"/>
    <property type="match status" value="1"/>
</dbReference>
<feature type="transmembrane region" description="Helical" evidence="8">
    <location>
        <begin position="6"/>
        <end position="34"/>
    </location>
</feature>
<evidence type="ECO:0000256" key="6">
    <source>
        <dbReference type="ARBA" id="ARBA00022989"/>
    </source>
</evidence>
<feature type="transmembrane region" description="Helical" evidence="8">
    <location>
        <begin position="192"/>
        <end position="212"/>
    </location>
</feature>
<feature type="transmembrane region" description="Helical" evidence="8">
    <location>
        <begin position="133"/>
        <end position="156"/>
    </location>
</feature>
<dbReference type="RefSeq" id="WP_066465291.1">
    <property type="nucleotide sequence ID" value="NZ_MATO01000044.1"/>
</dbReference>
<keyword evidence="3" id="KW-0813">Transport</keyword>
<evidence type="ECO:0000256" key="8">
    <source>
        <dbReference type="RuleBase" id="RU363041"/>
    </source>
</evidence>
<evidence type="ECO:0000256" key="4">
    <source>
        <dbReference type="ARBA" id="ARBA00022475"/>
    </source>
</evidence>
<dbReference type="AlphaFoldDB" id="A0A1C0YPZ2"/>
<organism evidence="9 10">
    <name type="scientific">Caryophanon latum</name>
    <dbReference type="NCBI Taxonomy" id="33977"/>
    <lineage>
        <taxon>Bacteria</taxon>
        <taxon>Bacillati</taxon>
        <taxon>Bacillota</taxon>
        <taxon>Bacilli</taxon>
        <taxon>Bacillales</taxon>
        <taxon>Caryophanaceae</taxon>
        <taxon>Caryophanon</taxon>
    </lineage>
</organism>
<dbReference type="EMBL" id="MATO01000044">
    <property type="protein sequence ID" value="OCS89244.1"/>
    <property type="molecule type" value="Genomic_DNA"/>
</dbReference>
<dbReference type="PANTHER" id="PTHR30269:SF0">
    <property type="entry name" value="MEMBRANE TRANSPORTER PROTEIN YFCA-RELATED"/>
    <property type="match status" value="1"/>
</dbReference>
<evidence type="ECO:0000313" key="9">
    <source>
        <dbReference type="EMBL" id="OCS89244.1"/>
    </source>
</evidence>
<feature type="transmembrane region" description="Helical" evidence="8">
    <location>
        <begin position="70"/>
        <end position="88"/>
    </location>
</feature>
<gene>
    <name evidence="9" type="ORF">A6K76_12905</name>
</gene>
<keyword evidence="10" id="KW-1185">Reference proteome</keyword>
<feature type="transmembrane region" description="Helical" evidence="8">
    <location>
        <begin position="95"/>
        <end position="113"/>
    </location>
</feature>
<evidence type="ECO:0000313" key="10">
    <source>
        <dbReference type="Proteomes" id="UP000093482"/>
    </source>
</evidence>
<feature type="transmembrane region" description="Helical" evidence="8">
    <location>
        <begin position="224"/>
        <end position="243"/>
    </location>
</feature>
<dbReference type="Proteomes" id="UP000093482">
    <property type="component" value="Unassembled WGS sequence"/>
</dbReference>
<dbReference type="InterPro" id="IPR052017">
    <property type="entry name" value="TSUP"/>
</dbReference>
<dbReference type="GO" id="GO:0005886">
    <property type="term" value="C:plasma membrane"/>
    <property type="evidence" value="ECO:0007669"/>
    <property type="project" value="UniProtKB-SubCell"/>
</dbReference>
<proteinExistence type="inferred from homology"/>
<comment type="subcellular location">
    <subcellularLocation>
        <location evidence="1 8">Cell membrane</location>
        <topology evidence="1 8">Multi-pass membrane protein</topology>
    </subcellularLocation>
</comment>
<feature type="transmembrane region" description="Helical" evidence="8">
    <location>
        <begin position="168"/>
        <end position="186"/>
    </location>
</feature>